<evidence type="ECO:0000313" key="3">
    <source>
        <dbReference type="Proteomes" id="UP000253570"/>
    </source>
</evidence>
<gene>
    <name evidence="2" type="ORF">DBW71_06395</name>
</gene>
<organism evidence="2 3">
    <name type="scientific">PS1 clade bacterium</name>
    <dbReference type="NCBI Taxonomy" id="2175152"/>
    <lineage>
        <taxon>Bacteria</taxon>
        <taxon>Pseudomonadati</taxon>
        <taxon>Pseudomonadota</taxon>
        <taxon>Alphaproteobacteria</taxon>
        <taxon>PS1 clade</taxon>
    </lineage>
</organism>
<evidence type="ECO:0000313" key="2">
    <source>
        <dbReference type="EMBL" id="RCL71640.1"/>
    </source>
</evidence>
<dbReference type="InterPro" id="IPR032466">
    <property type="entry name" value="Metal_Hydrolase"/>
</dbReference>
<name>A0A368DIG8_9PROT</name>
<dbReference type="Gene3D" id="2.30.40.10">
    <property type="entry name" value="Urease, subunit C, domain 1"/>
    <property type="match status" value="1"/>
</dbReference>
<dbReference type="GO" id="GO:0016810">
    <property type="term" value="F:hydrolase activity, acting on carbon-nitrogen (but not peptide) bonds"/>
    <property type="evidence" value="ECO:0007669"/>
    <property type="project" value="InterPro"/>
</dbReference>
<keyword evidence="2" id="KW-0378">Hydrolase</keyword>
<reference evidence="2 3" key="1">
    <citation type="journal article" date="2018" name="Microbiome">
        <title>Fine metagenomic profile of the Mediterranean stratified and mixed water columns revealed by assembly and recruitment.</title>
        <authorList>
            <person name="Haro-Moreno J.M."/>
            <person name="Lopez-Perez M."/>
            <person name="De La Torre J.R."/>
            <person name="Picazo A."/>
            <person name="Camacho A."/>
            <person name="Rodriguez-Valera F."/>
        </authorList>
    </citation>
    <scope>NUCLEOTIDE SEQUENCE [LARGE SCALE GENOMIC DNA]</scope>
    <source>
        <strain evidence="2">MED-G57</strain>
    </source>
</reference>
<dbReference type="Proteomes" id="UP000253570">
    <property type="component" value="Unassembled WGS sequence"/>
</dbReference>
<dbReference type="Gene3D" id="3.20.20.140">
    <property type="entry name" value="Metal-dependent hydrolases"/>
    <property type="match status" value="1"/>
</dbReference>
<dbReference type="SUPFAM" id="SSF51556">
    <property type="entry name" value="Metallo-dependent hydrolases"/>
    <property type="match status" value="1"/>
</dbReference>
<dbReference type="EC" id="3.6.1.63" evidence="2"/>
<dbReference type="AlphaFoldDB" id="A0A368DIG8"/>
<accession>A0A368DIG8</accession>
<sequence length="290" mass="32710">YLAQGYSWEGRTRSPEAAENFLKLFSEYKHLMQADVRVQIRLETELKNSAEKICQLISDHNIDYLAFNNHIPQAKHQRDKSPLDFANWAEKRGITVEELSNIVDAYLDHDNKETSINTAKVAEFLKKRGLTIGSHDDKTIETRQFYRSLGADVCEFPVVKEVAADAKKNNETIIMGAPNVARGGSHTNNIAAEELIRENLCDVLVSDYYLPALIQAVEVITKKEIMPFCEAWNLISLNPAEALGFFDRGVIKIGNRADLVIVNPETFEVEATISNGSFTYLRDSIIACFH</sequence>
<comment type="caution">
    <text evidence="2">The sequence shown here is derived from an EMBL/GenBank/DDBJ whole genome shotgun (WGS) entry which is preliminary data.</text>
</comment>
<evidence type="ECO:0000259" key="1">
    <source>
        <dbReference type="Pfam" id="PF01979"/>
    </source>
</evidence>
<feature type="domain" description="Amidohydrolase-related" evidence="1">
    <location>
        <begin position="94"/>
        <end position="276"/>
    </location>
</feature>
<dbReference type="EMBL" id="QOQD01000023">
    <property type="protein sequence ID" value="RCL71640.1"/>
    <property type="molecule type" value="Genomic_DNA"/>
</dbReference>
<dbReference type="InterPro" id="IPR011059">
    <property type="entry name" value="Metal-dep_hydrolase_composite"/>
</dbReference>
<feature type="non-terminal residue" evidence="2">
    <location>
        <position position="1"/>
    </location>
</feature>
<dbReference type="NCBIfam" id="NF011987">
    <property type="entry name" value="PRK15446.2-3"/>
    <property type="match status" value="1"/>
</dbReference>
<proteinExistence type="predicted"/>
<dbReference type="Pfam" id="PF01979">
    <property type="entry name" value="Amidohydro_1"/>
    <property type="match status" value="1"/>
</dbReference>
<dbReference type="InterPro" id="IPR006680">
    <property type="entry name" value="Amidohydro-rel"/>
</dbReference>
<dbReference type="SUPFAM" id="SSF51338">
    <property type="entry name" value="Composite domain of metallo-dependent hydrolases"/>
    <property type="match status" value="1"/>
</dbReference>
<protein>
    <submittedName>
        <fullName evidence="2">Alpha-D-ribose 1-methylphosphonate 5-triphosphate diphosphatase</fullName>
        <ecNumber evidence="2">3.6.1.63</ecNumber>
    </submittedName>
</protein>